<name>A0A6P1NDA7_9PROT</name>
<dbReference type="EMBL" id="CP047652">
    <property type="protein sequence ID" value="QHI95498.1"/>
    <property type="molecule type" value="Genomic_DNA"/>
</dbReference>
<evidence type="ECO:0000313" key="2">
    <source>
        <dbReference type="Proteomes" id="UP000463975"/>
    </source>
</evidence>
<organism evidence="1 2">
    <name type="scientific">Aristophania vespae</name>
    <dbReference type="NCBI Taxonomy" id="2697033"/>
    <lineage>
        <taxon>Bacteria</taxon>
        <taxon>Pseudomonadati</taxon>
        <taxon>Pseudomonadota</taxon>
        <taxon>Alphaproteobacteria</taxon>
        <taxon>Acetobacterales</taxon>
        <taxon>Acetobacteraceae</taxon>
        <taxon>Aristophania</taxon>
    </lineage>
</organism>
<dbReference type="KEGG" id="bomb:GT348_03750"/>
<evidence type="ECO:0000313" key="1">
    <source>
        <dbReference type="EMBL" id="QHI95498.1"/>
    </source>
</evidence>
<dbReference type="AlphaFoldDB" id="A0A6P1NDA7"/>
<protein>
    <recommendedName>
        <fullName evidence="3">Nucleoside-diphosphate sugar epimerase</fullName>
    </recommendedName>
</protein>
<dbReference type="RefSeq" id="WP_160618575.1">
    <property type="nucleotide sequence ID" value="NZ_CP047652.1"/>
</dbReference>
<dbReference type="Proteomes" id="UP000463975">
    <property type="component" value="Chromosome"/>
</dbReference>
<reference evidence="1 2" key="1">
    <citation type="submission" date="2020-01" db="EMBL/GenBank/DDBJ databases">
        <title>Genome sequencing of strain KACC 21507.</title>
        <authorList>
            <person name="Heo J."/>
            <person name="Kim S.-J."/>
            <person name="Kim J.-S."/>
            <person name="Hong S.-B."/>
            <person name="Kwon S.-W."/>
        </authorList>
    </citation>
    <scope>NUCLEOTIDE SEQUENCE [LARGE SCALE GENOMIC DNA]</scope>
    <source>
        <strain evidence="1 2">KACC 21507</strain>
    </source>
</reference>
<dbReference type="InterPro" id="IPR009367">
    <property type="entry name" value="Elm1-like"/>
</dbReference>
<gene>
    <name evidence="1" type="ORF">GT348_03750</name>
</gene>
<dbReference type="Pfam" id="PF06258">
    <property type="entry name" value="Mito_fiss_Elm1"/>
    <property type="match status" value="1"/>
</dbReference>
<evidence type="ECO:0008006" key="3">
    <source>
        <dbReference type="Google" id="ProtNLM"/>
    </source>
</evidence>
<dbReference type="PANTHER" id="PTHR33986">
    <property type="entry name" value="OS02G0535700 PROTEIN"/>
    <property type="match status" value="1"/>
</dbReference>
<proteinExistence type="predicted"/>
<keyword evidence="2" id="KW-1185">Reference proteome</keyword>
<dbReference type="PANTHER" id="PTHR33986:SF15">
    <property type="entry name" value="MITOCHONDRIAL FISSION PROTEIN ELM1"/>
    <property type="match status" value="1"/>
</dbReference>
<accession>A0A6P1NDA7</accession>
<sequence length="318" mass="35014">MHATLIAENYAGMLSQGRGLLERAGFSWDFQPVNFKKNSSFSSLKFRLGADPLKYVNPLTVKAESDFLVSIGGKGAIIGKALGSICKLPVIQIQNPRISLKNFALVIANHHDKLKGENVFAIRTALHGVTDQALSQARHRWSSRLIGGESKILGVLLGGSNGRYVFGEKEAVFIAHQIQAFITAHNMSCIITPSRRTDPKALNRMEKILTPYNVRILKGEGEDNPYLGILACSDCLAVTEDSVSMISEAIATRLPVGILPLSGQSSRLKYFINILKTENRVTSFGVNMKINHTEKLDDTPLAVEEIKRRIFLLRKSLA</sequence>